<reference evidence="1 2" key="1">
    <citation type="submission" date="2021-06" db="EMBL/GenBank/DDBJ databases">
        <authorList>
            <person name="Palmer J.M."/>
        </authorList>
    </citation>
    <scope>NUCLEOTIDE SEQUENCE [LARGE SCALE GENOMIC DNA]</scope>
    <source>
        <strain evidence="1 2">XC_2019</strain>
        <tissue evidence="1">Muscle</tissue>
    </source>
</reference>
<proteinExistence type="predicted"/>
<name>A0ABV0QK24_9TELE</name>
<organism evidence="1 2">
    <name type="scientific">Xenoophorus captivus</name>
    <dbReference type="NCBI Taxonomy" id="1517983"/>
    <lineage>
        <taxon>Eukaryota</taxon>
        <taxon>Metazoa</taxon>
        <taxon>Chordata</taxon>
        <taxon>Craniata</taxon>
        <taxon>Vertebrata</taxon>
        <taxon>Euteleostomi</taxon>
        <taxon>Actinopterygii</taxon>
        <taxon>Neopterygii</taxon>
        <taxon>Teleostei</taxon>
        <taxon>Neoteleostei</taxon>
        <taxon>Acanthomorphata</taxon>
        <taxon>Ovalentaria</taxon>
        <taxon>Atherinomorphae</taxon>
        <taxon>Cyprinodontiformes</taxon>
        <taxon>Goodeidae</taxon>
        <taxon>Xenoophorus</taxon>
    </lineage>
</organism>
<accession>A0ABV0QK24</accession>
<gene>
    <name evidence="1" type="ORF">XENOCAPTIV_025866</name>
</gene>
<evidence type="ECO:0000313" key="1">
    <source>
        <dbReference type="EMBL" id="MEQ2196181.1"/>
    </source>
</evidence>
<dbReference type="EMBL" id="JAHRIN010014721">
    <property type="protein sequence ID" value="MEQ2196181.1"/>
    <property type="molecule type" value="Genomic_DNA"/>
</dbReference>
<comment type="caution">
    <text evidence="1">The sequence shown here is derived from an EMBL/GenBank/DDBJ whole genome shotgun (WGS) entry which is preliminary data.</text>
</comment>
<sequence>MTSFEIPPLTQSLCSLQLSSISNTSDFICKSKSSACLLDPVQTVLVKSCLQPPFPFIIAILPSSSISGIVPGLFKTNYHSYIEETQPQQETQSERNNYT</sequence>
<protein>
    <submittedName>
        <fullName evidence="1">Uncharacterized protein</fullName>
    </submittedName>
</protein>
<evidence type="ECO:0000313" key="2">
    <source>
        <dbReference type="Proteomes" id="UP001434883"/>
    </source>
</evidence>
<dbReference type="Proteomes" id="UP001434883">
    <property type="component" value="Unassembled WGS sequence"/>
</dbReference>
<keyword evidence="2" id="KW-1185">Reference proteome</keyword>